<evidence type="ECO:0000313" key="4">
    <source>
        <dbReference type="Proteomes" id="UP000824007"/>
    </source>
</evidence>
<dbReference type="EMBL" id="DXDD01000137">
    <property type="protein sequence ID" value="HIY61214.1"/>
    <property type="molecule type" value="Genomic_DNA"/>
</dbReference>
<dbReference type="InterPro" id="IPR052520">
    <property type="entry name" value="ATL_DNA_repair"/>
</dbReference>
<sequence length="117" mass="12911">MDFYRRLALTGSRIPRGKAVTYGQLALLCGRPKNSRQVGRALKLGLAGSAFPAHRVVNSQGFLSGAAAFETPDMQRLLLEAEGVAVQDNRVDLKRYGWKNTMEDALSLQKSFEERGI</sequence>
<dbReference type="Pfam" id="PF01035">
    <property type="entry name" value="DNA_binding_1"/>
    <property type="match status" value="1"/>
</dbReference>
<dbReference type="GO" id="GO:0006281">
    <property type="term" value="P:DNA repair"/>
    <property type="evidence" value="ECO:0007669"/>
    <property type="project" value="InterPro"/>
</dbReference>
<proteinExistence type="predicted"/>
<accession>A0A9D1YQS3</accession>
<dbReference type="PANTHER" id="PTHR42942:SF1">
    <property type="entry name" value="ALKYLTRANSFERASE-LIKE PROTEIN 1"/>
    <property type="match status" value="1"/>
</dbReference>
<dbReference type="Gene3D" id="1.10.10.10">
    <property type="entry name" value="Winged helix-like DNA-binding domain superfamily/Winged helix DNA-binding domain"/>
    <property type="match status" value="1"/>
</dbReference>
<keyword evidence="1" id="KW-0227">DNA damage</keyword>
<reference evidence="3" key="1">
    <citation type="journal article" date="2021" name="PeerJ">
        <title>Extensive microbial diversity within the chicken gut microbiome revealed by metagenomics and culture.</title>
        <authorList>
            <person name="Gilroy R."/>
            <person name="Ravi A."/>
            <person name="Getino M."/>
            <person name="Pursley I."/>
            <person name="Horton D.L."/>
            <person name="Alikhan N.F."/>
            <person name="Baker D."/>
            <person name="Gharbi K."/>
            <person name="Hall N."/>
            <person name="Watson M."/>
            <person name="Adriaenssens E.M."/>
            <person name="Foster-Nyarko E."/>
            <person name="Jarju S."/>
            <person name="Secka A."/>
            <person name="Antonio M."/>
            <person name="Oren A."/>
            <person name="Chaudhuri R.R."/>
            <person name="La Ragione R."/>
            <person name="Hildebrand F."/>
            <person name="Pallen M.J."/>
        </authorList>
    </citation>
    <scope>NUCLEOTIDE SEQUENCE</scope>
    <source>
        <strain evidence="3">ChiSxjej3B15-24422</strain>
    </source>
</reference>
<dbReference type="Proteomes" id="UP000824007">
    <property type="component" value="Unassembled WGS sequence"/>
</dbReference>
<dbReference type="CDD" id="cd06445">
    <property type="entry name" value="ATase"/>
    <property type="match status" value="1"/>
</dbReference>
<dbReference type="SUPFAM" id="SSF46767">
    <property type="entry name" value="Methylated DNA-protein cysteine methyltransferase, C-terminal domain"/>
    <property type="match status" value="1"/>
</dbReference>
<feature type="domain" description="Methylated-DNA-[protein]-cysteine S-methyltransferase DNA binding" evidence="2">
    <location>
        <begin position="3"/>
        <end position="84"/>
    </location>
</feature>
<dbReference type="InterPro" id="IPR036388">
    <property type="entry name" value="WH-like_DNA-bd_sf"/>
</dbReference>
<organism evidence="3 4">
    <name type="scientific">Candidatus Eisenbergiella pullistercoris</name>
    <dbReference type="NCBI Taxonomy" id="2838555"/>
    <lineage>
        <taxon>Bacteria</taxon>
        <taxon>Bacillati</taxon>
        <taxon>Bacillota</taxon>
        <taxon>Clostridia</taxon>
        <taxon>Lachnospirales</taxon>
        <taxon>Lachnospiraceae</taxon>
        <taxon>Eisenbergiella</taxon>
    </lineage>
</organism>
<dbReference type="InterPro" id="IPR014048">
    <property type="entry name" value="MethylDNA_cys_MeTrfase_DNA-bd"/>
</dbReference>
<dbReference type="InterPro" id="IPR036217">
    <property type="entry name" value="MethylDNA_cys_MeTrfase_DNAb"/>
</dbReference>
<comment type="caution">
    <text evidence="3">The sequence shown here is derived from an EMBL/GenBank/DDBJ whole genome shotgun (WGS) entry which is preliminary data.</text>
</comment>
<evidence type="ECO:0000259" key="2">
    <source>
        <dbReference type="Pfam" id="PF01035"/>
    </source>
</evidence>
<dbReference type="AlphaFoldDB" id="A0A9D1YQS3"/>
<name>A0A9D1YQS3_9FIRM</name>
<gene>
    <name evidence="3" type="ORF">H9831_11140</name>
</gene>
<protein>
    <submittedName>
        <fullName evidence="3">MGMT family protein</fullName>
    </submittedName>
</protein>
<reference evidence="3" key="2">
    <citation type="submission" date="2021-04" db="EMBL/GenBank/DDBJ databases">
        <authorList>
            <person name="Gilroy R."/>
        </authorList>
    </citation>
    <scope>NUCLEOTIDE SEQUENCE</scope>
    <source>
        <strain evidence="3">ChiSxjej3B15-24422</strain>
    </source>
</reference>
<dbReference type="PANTHER" id="PTHR42942">
    <property type="entry name" value="6-O-METHYLGUANINE DNA METHYLTRANSFERASE"/>
    <property type="match status" value="1"/>
</dbReference>
<evidence type="ECO:0000256" key="1">
    <source>
        <dbReference type="ARBA" id="ARBA00022763"/>
    </source>
</evidence>
<dbReference type="GO" id="GO:0003824">
    <property type="term" value="F:catalytic activity"/>
    <property type="evidence" value="ECO:0007669"/>
    <property type="project" value="InterPro"/>
</dbReference>
<evidence type="ECO:0000313" key="3">
    <source>
        <dbReference type="EMBL" id="HIY61214.1"/>
    </source>
</evidence>